<dbReference type="PANTHER" id="PTHR23048:SF0">
    <property type="entry name" value="CALMODULIN LIKE 3"/>
    <property type="match status" value="1"/>
</dbReference>
<dbReference type="GO" id="GO:0005509">
    <property type="term" value="F:calcium ion binding"/>
    <property type="evidence" value="ECO:0007669"/>
    <property type="project" value="InterPro"/>
</dbReference>
<organism evidence="3 4">
    <name type="scientific">Novymonas esmeraldas</name>
    <dbReference type="NCBI Taxonomy" id="1808958"/>
    <lineage>
        <taxon>Eukaryota</taxon>
        <taxon>Discoba</taxon>
        <taxon>Euglenozoa</taxon>
        <taxon>Kinetoplastea</taxon>
        <taxon>Metakinetoplastina</taxon>
        <taxon>Trypanosomatida</taxon>
        <taxon>Trypanosomatidae</taxon>
        <taxon>Novymonas</taxon>
    </lineage>
</organism>
<dbReference type="CDD" id="cd00051">
    <property type="entry name" value="EFh"/>
    <property type="match status" value="1"/>
</dbReference>
<dbReference type="SMART" id="SM00054">
    <property type="entry name" value="EFh"/>
    <property type="match status" value="3"/>
</dbReference>
<dbReference type="AlphaFoldDB" id="A0AAW0F1T0"/>
<dbReference type="FunFam" id="1.10.238.10:FF:000001">
    <property type="entry name" value="Calmodulin 1"/>
    <property type="match status" value="1"/>
</dbReference>
<evidence type="ECO:0000256" key="1">
    <source>
        <dbReference type="ARBA" id="ARBA00022737"/>
    </source>
</evidence>
<evidence type="ECO:0000313" key="3">
    <source>
        <dbReference type="EMBL" id="KAK7200158.1"/>
    </source>
</evidence>
<proteinExistence type="predicted"/>
<dbReference type="Proteomes" id="UP001430356">
    <property type="component" value="Unassembled WGS sequence"/>
</dbReference>
<dbReference type="PROSITE" id="PS50222">
    <property type="entry name" value="EF_HAND_2"/>
    <property type="match status" value="3"/>
</dbReference>
<feature type="domain" description="EF-hand" evidence="2">
    <location>
        <begin position="116"/>
        <end position="151"/>
    </location>
</feature>
<keyword evidence="4" id="KW-1185">Reference proteome</keyword>
<keyword evidence="1" id="KW-0677">Repeat</keyword>
<dbReference type="Gene3D" id="1.10.238.10">
    <property type="entry name" value="EF-hand"/>
    <property type="match status" value="1"/>
</dbReference>
<dbReference type="SUPFAM" id="SSF47473">
    <property type="entry name" value="EF-hand"/>
    <property type="match status" value="1"/>
</dbReference>
<dbReference type="EMBL" id="JAECZO010000004">
    <property type="protein sequence ID" value="KAK7200158.1"/>
    <property type="molecule type" value="Genomic_DNA"/>
</dbReference>
<accession>A0AAW0F1T0</accession>
<gene>
    <name evidence="3" type="ORF">NESM_000066500</name>
</gene>
<dbReference type="Pfam" id="PF13499">
    <property type="entry name" value="EF-hand_7"/>
    <property type="match status" value="1"/>
</dbReference>
<dbReference type="InterPro" id="IPR002048">
    <property type="entry name" value="EF_hand_dom"/>
</dbReference>
<sequence length="154" mass="17293">MSLLSETQRSQAALQFLLLDHDSDGFIRSSELGTFLRAIGLCPSQTDITGYIALVDPEEQGRVSQQRALELYEKLYPQRTTPEELHAALSVLDEDSDGYITTAQMRHILMNLGARLSQDEAEEVLRDVEKDDDGMISIDDVIHLLMPASTEEHF</sequence>
<dbReference type="InterPro" id="IPR011992">
    <property type="entry name" value="EF-hand-dom_pair"/>
</dbReference>
<comment type="caution">
    <text evidence="3">The sequence shown here is derived from an EMBL/GenBank/DDBJ whole genome shotgun (WGS) entry which is preliminary data.</text>
</comment>
<evidence type="ECO:0000259" key="2">
    <source>
        <dbReference type="PROSITE" id="PS50222"/>
    </source>
</evidence>
<reference evidence="3 4" key="1">
    <citation type="journal article" date="2021" name="MBio">
        <title>A New Model Trypanosomatid, Novymonas esmeraldas: Genomic Perception of Its 'Candidatus Pandoraea novymonadis' Endosymbiont.</title>
        <authorList>
            <person name="Zakharova A."/>
            <person name="Saura A."/>
            <person name="Butenko A."/>
            <person name="Podesvova L."/>
            <person name="Warmusova S."/>
            <person name="Kostygov A.Y."/>
            <person name="Nenarokova A."/>
            <person name="Lukes J."/>
            <person name="Opperdoes F.R."/>
            <person name="Yurchenko V."/>
        </authorList>
    </citation>
    <scope>NUCLEOTIDE SEQUENCE [LARGE SCALE GENOMIC DNA]</scope>
    <source>
        <strain evidence="3 4">E262AT.01</strain>
    </source>
</reference>
<dbReference type="InterPro" id="IPR050230">
    <property type="entry name" value="CALM/Myosin/TropC-like"/>
</dbReference>
<feature type="domain" description="EF-hand" evidence="2">
    <location>
        <begin position="7"/>
        <end position="42"/>
    </location>
</feature>
<name>A0AAW0F1T0_9TRYP</name>
<dbReference type="Pfam" id="PF13202">
    <property type="entry name" value="EF-hand_5"/>
    <property type="match status" value="1"/>
</dbReference>
<protein>
    <submittedName>
        <fullName evidence="3">Calmodulin-like protein</fullName>
    </submittedName>
</protein>
<dbReference type="PANTHER" id="PTHR23048">
    <property type="entry name" value="MYOSIN LIGHT CHAIN 1, 3"/>
    <property type="match status" value="1"/>
</dbReference>
<evidence type="ECO:0000313" key="4">
    <source>
        <dbReference type="Proteomes" id="UP001430356"/>
    </source>
</evidence>
<dbReference type="GO" id="GO:0016460">
    <property type="term" value="C:myosin II complex"/>
    <property type="evidence" value="ECO:0007669"/>
    <property type="project" value="TreeGrafter"/>
</dbReference>
<feature type="domain" description="EF-hand" evidence="2">
    <location>
        <begin position="80"/>
        <end position="115"/>
    </location>
</feature>